<dbReference type="GO" id="GO:0020037">
    <property type="term" value="F:heme binding"/>
    <property type="evidence" value="ECO:0007669"/>
    <property type="project" value="InterPro"/>
</dbReference>
<keyword evidence="9" id="KW-0732">Signal</keyword>
<evidence type="ECO:0000256" key="3">
    <source>
        <dbReference type="ARBA" id="ARBA00022723"/>
    </source>
</evidence>
<evidence type="ECO:0000256" key="1">
    <source>
        <dbReference type="ARBA" id="ARBA00022448"/>
    </source>
</evidence>
<feature type="binding site" description="axial binding residue" evidence="6">
    <location>
        <position position="148"/>
    </location>
    <ligand>
        <name>heme c</name>
        <dbReference type="ChEBI" id="CHEBI:61717"/>
    </ligand>
    <ligandPart>
        <name>Fe</name>
        <dbReference type="ChEBI" id="CHEBI:18248"/>
    </ligandPart>
</feature>
<dbReference type="OrthoDB" id="5520910at2"/>
<dbReference type="GO" id="GO:0005506">
    <property type="term" value="F:iron ion binding"/>
    <property type="evidence" value="ECO:0007669"/>
    <property type="project" value="InterPro"/>
</dbReference>
<evidence type="ECO:0000256" key="5">
    <source>
        <dbReference type="ARBA" id="ARBA00023004"/>
    </source>
</evidence>
<dbReference type="AlphaFoldDB" id="A0A1S8DH11"/>
<evidence type="ECO:0008006" key="12">
    <source>
        <dbReference type="Google" id="ProtNLM"/>
    </source>
</evidence>
<comment type="caution">
    <text evidence="10">The sequence shown here is derived from an EMBL/GenBank/DDBJ whole genome shotgun (WGS) entry which is preliminary data.</text>
</comment>
<dbReference type="RefSeq" id="WP_083725736.1">
    <property type="nucleotide sequence ID" value="NZ_FOUD01000009.1"/>
</dbReference>
<dbReference type="Proteomes" id="UP000242847">
    <property type="component" value="Unassembled WGS sequence"/>
</dbReference>
<keyword evidence="3 6" id="KW-0479">Metal-binding</keyword>
<name>A0A1S8DH11_9GAMM</name>
<evidence type="ECO:0000313" key="11">
    <source>
        <dbReference type="Proteomes" id="UP000242847"/>
    </source>
</evidence>
<dbReference type="Gene3D" id="1.20.120.10">
    <property type="entry name" value="Cytochrome c/b562"/>
    <property type="match status" value="1"/>
</dbReference>
<dbReference type="Pfam" id="PF01322">
    <property type="entry name" value="Cytochrom_C_2"/>
    <property type="match status" value="1"/>
</dbReference>
<keyword evidence="4" id="KW-0249">Electron transport</keyword>
<keyword evidence="1" id="KW-0813">Transport</keyword>
<keyword evidence="5 6" id="KW-0408">Iron</keyword>
<dbReference type="InterPro" id="IPR012127">
    <property type="entry name" value="Cyt_c_prime"/>
</dbReference>
<evidence type="ECO:0000256" key="9">
    <source>
        <dbReference type="SAM" id="SignalP"/>
    </source>
</evidence>
<accession>A0A1S8DH11</accession>
<dbReference type="PROSITE" id="PS51257">
    <property type="entry name" value="PROKAR_LIPOPROTEIN"/>
    <property type="match status" value="1"/>
</dbReference>
<dbReference type="InterPro" id="IPR010980">
    <property type="entry name" value="Cyt_c/b562"/>
</dbReference>
<keyword evidence="2 7" id="KW-0349">Heme</keyword>
<dbReference type="GO" id="GO:0022900">
    <property type="term" value="P:electron transport chain"/>
    <property type="evidence" value="ECO:0007669"/>
    <property type="project" value="InterPro"/>
</dbReference>
<dbReference type="GO" id="GO:0042597">
    <property type="term" value="C:periplasmic space"/>
    <property type="evidence" value="ECO:0007669"/>
    <property type="project" value="InterPro"/>
</dbReference>
<reference evidence="10 11" key="1">
    <citation type="submission" date="2017-01" db="EMBL/GenBank/DDBJ databases">
        <title>Draft genome sequence of Pseudomonas pachastrellae type strain CCUG 46540T from a deep sea.</title>
        <authorList>
            <person name="Gomila M."/>
            <person name="Mulet M."/>
            <person name="Lalucat J."/>
            <person name="Garcia-Valdes E."/>
        </authorList>
    </citation>
    <scope>NUCLEOTIDE SEQUENCE [LARGE SCALE GENOMIC DNA]</scope>
    <source>
        <strain evidence="10 11">CCUG 46540</strain>
    </source>
</reference>
<gene>
    <name evidence="10" type="ORF">BXT89_06060</name>
</gene>
<dbReference type="STRING" id="254161.SAMN05216256_10980"/>
<dbReference type="SUPFAM" id="SSF47175">
    <property type="entry name" value="Cytochromes"/>
    <property type="match status" value="1"/>
</dbReference>
<evidence type="ECO:0000256" key="6">
    <source>
        <dbReference type="PIRSR" id="PIRSR000027-1"/>
    </source>
</evidence>
<evidence type="ECO:0000256" key="7">
    <source>
        <dbReference type="PIRSR" id="PIRSR000027-2"/>
    </source>
</evidence>
<feature type="signal peptide" evidence="9">
    <location>
        <begin position="1"/>
        <end position="20"/>
    </location>
</feature>
<feature type="binding site" description="covalent" evidence="7">
    <location>
        <position position="144"/>
    </location>
    <ligand>
        <name>heme c</name>
        <dbReference type="ChEBI" id="CHEBI:61717"/>
    </ligand>
</feature>
<dbReference type="InterPro" id="IPR002321">
    <property type="entry name" value="Cyt_c_II"/>
</dbReference>
<protein>
    <recommendedName>
        <fullName evidence="12">Cytochrome c</fullName>
    </recommendedName>
</protein>
<proteinExistence type="predicted"/>
<keyword evidence="11" id="KW-1185">Reference proteome</keyword>
<organism evidence="10 11">
    <name type="scientific">Halopseudomonas pachastrellae</name>
    <dbReference type="NCBI Taxonomy" id="254161"/>
    <lineage>
        <taxon>Bacteria</taxon>
        <taxon>Pseudomonadati</taxon>
        <taxon>Pseudomonadota</taxon>
        <taxon>Gammaproteobacteria</taxon>
        <taxon>Pseudomonadales</taxon>
        <taxon>Pseudomonadaceae</taxon>
        <taxon>Halopseudomonas</taxon>
    </lineage>
</organism>
<sequence>MTSVPHRKLVVALLLGAALAGCSNEPDPNSHEGKRQALFKQMLRQTEPMSGMLTGRVTPSMGEFMSKADTLAELADQPWQHFPTPGDDPEPNRTKDTVWSDPEGFALAIDDFKTKVAELHAVTSIGIKSLDQAADELRAVQESCKSCHDSYRQ</sequence>
<dbReference type="PIRSF" id="PIRSF000027">
    <property type="entry name" value="Cytc_c_prime"/>
    <property type="match status" value="1"/>
</dbReference>
<evidence type="ECO:0000256" key="2">
    <source>
        <dbReference type="ARBA" id="ARBA00022617"/>
    </source>
</evidence>
<evidence type="ECO:0000313" key="10">
    <source>
        <dbReference type="EMBL" id="ONM44694.1"/>
    </source>
</evidence>
<evidence type="ECO:0000256" key="8">
    <source>
        <dbReference type="SAM" id="MobiDB-lite"/>
    </source>
</evidence>
<dbReference type="PROSITE" id="PS51009">
    <property type="entry name" value="CYTCII"/>
    <property type="match status" value="1"/>
</dbReference>
<evidence type="ECO:0000256" key="4">
    <source>
        <dbReference type="ARBA" id="ARBA00022982"/>
    </source>
</evidence>
<feature type="chain" id="PRO_5010537922" description="Cytochrome c" evidence="9">
    <location>
        <begin position="21"/>
        <end position="153"/>
    </location>
</feature>
<comment type="PTM">
    <text evidence="7">Binds 1 heme group per subunit.</text>
</comment>
<feature type="region of interest" description="Disordered" evidence="8">
    <location>
        <begin position="75"/>
        <end position="99"/>
    </location>
</feature>
<dbReference type="GO" id="GO:0009055">
    <property type="term" value="F:electron transfer activity"/>
    <property type="evidence" value="ECO:0007669"/>
    <property type="project" value="InterPro"/>
</dbReference>
<feature type="binding site" description="covalent" evidence="7">
    <location>
        <position position="147"/>
    </location>
    <ligand>
        <name>heme c</name>
        <dbReference type="ChEBI" id="CHEBI:61717"/>
    </ligand>
</feature>
<dbReference type="EMBL" id="MUBC01000010">
    <property type="protein sequence ID" value="ONM44694.1"/>
    <property type="molecule type" value="Genomic_DNA"/>
</dbReference>